<keyword evidence="8" id="KW-1185">Reference proteome</keyword>
<protein>
    <submittedName>
        <fullName evidence="7">RNA polymerase sigma factor RpoE</fullName>
    </submittedName>
</protein>
<dbReference type="InterPro" id="IPR036388">
    <property type="entry name" value="WH-like_DNA-bd_sf"/>
</dbReference>
<dbReference type="Gene3D" id="1.10.10.10">
    <property type="entry name" value="Winged helix-like DNA-binding domain superfamily/Winged helix DNA-binding domain"/>
    <property type="match status" value="1"/>
</dbReference>
<dbReference type="Pfam" id="PF08281">
    <property type="entry name" value="Sigma70_r4_2"/>
    <property type="match status" value="1"/>
</dbReference>
<keyword evidence="2" id="KW-0805">Transcription regulation</keyword>
<keyword evidence="3" id="KW-0731">Sigma factor</keyword>
<dbReference type="NCBIfam" id="TIGR02937">
    <property type="entry name" value="sigma70-ECF"/>
    <property type="match status" value="1"/>
</dbReference>
<name>A0ABX8WKR7_9GAMM</name>
<dbReference type="SUPFAM" id="SSF88946">
    <property type="entry name" value="Sigma2 domain of RNA polymerase sigma factors"/>
    <property type="match status" value="1"/>
</dbReference>
<evidence type="ECO:0000259" key="5">
    <source>
        <dbReference type="Pfam" id="PF04542"/>
    </source>
</evidence>
<dbReference type="InterPro" id="IPR007627">
    <property type="entry name" value="RNA_pol_sigma70_r2"/>
</dbReference>
<evidence type="ECO:0000256" key="4">
    <source>
        <dbReference type="ARBA" id="ARBA00023163"/>
    </source>
</evidence>
<reference evidence="7 8" key="1">
    <citation type="submission" date="2021-08" db="EMBL/GenBank/DDBJ databases">
        <title>Lysobacter sp. strain CJ11 Genome sequencing and assembly.</title>
        <authorList>
            <person name="Kim I."/>
        </authorList>
    </citation>
    <scope>NUCLEOTIDE SEQUENCE [LARGE SCALE GENOMIC DNA]</scope>
    <source>
        <strain evidence="7 8">CJ11</strain>
    </source>
</reference>
<dbReference type="InterPro" id="IPR013324">
    <property type="entry name" value="RNA_pol_sigma_r3/r4-like"/>
</dbReference>
<dbReference type="Proteomes" id="UP000824755">
    <property type="component" value="Chromosome"/>
</dbReference>
<dbReference type="PANTHER" id="PTHR43133">
    <property type="entry name" value="RNA POLYMERASE ECF-TYPE SIGMA FACTO"/>
    <property type="match status" value="1"/>
</dbReference>
<dbReference type="NCBIfam" id="TIGR02939">
    <property type="entry name" value="RpoE_Sigma70"/>
    <property type="match status" value="1"/>
</dbReference>
<feature type="domain" description="RNA polymerase sigma-70 region 2" evidence="5">
    <location>
        <begin position="33"/>
        <end position="99"/>
    </location>
</feature>
<evidence type="ECO:0000256" key="3">
    <source>
        <dbReference type="ARBA" id="ARBA00023082"/>
    </source>
</evidence>
<dbReference type="InterPro" id="IPR013325">
    <property type="entry name" value="RNA_pol_sigma_r2"/>
</dbReference>
<evidence type="ECO:0000256" key="1">
    <source>
        <dbReference type="ARBA" id="ARBA00010641"/>
    </source>
</evidence>
<evidence type="ECO:0000313" key="8">
    <source>
        <dbReference type="Proteomes" id="UP000824755"/>
    </source>
</evidence>
<feature type="domain" description="RNA polymerase sigma factor 70 region 4 type 2" evidence="6">
    <location>
        <begin position="138"/>
        <end position="190"/>
    </location>
</feature>
<dbReference type="EMBL" id="CP080544">
    <property type="protein sequence ID" value="QYR52216.1"/>
    <property type="molecule type" value="Genomic_DNA"/>
</dbReference>
<evidence type="ECO:0000313" key="7">
    <source>
        <dbReference type="EMBL" id="QYR52216.1"/>
    </source>
</evidence>
<accession>A0ABX8WKR7</accession>
<dbReference type="Gene3D" id="1.10.1740.10">
    <property type="match status" value="1"/>
</dbReference>
<sequence>MPDLEQPASAVQADDALLVKRVQAGDMQAFDALVLKHQSRVVSLIGRFIRDWSECQDVAQDAFMRAYRALPGFRGDAQFSTWLYRIAVNTAKNHLAFHHRRVPLEGIEFSDAEQFESAYQLRDVETPERLAIQSEMQRAVLKAIESLPPELREAITLREVEGLSYDDIAKRMNCPVGTVRSRIFRARDAMDAALAPWASAAKGAQ</sequence>
<evidence type="ECO:0000259" key="6">
    <source>
        <dbReference type="Pfam" id="PF08281"/>
    </source>
</evidence>
<comment type="similarity">
    <text evidence="1">Belongs to the sigma-70 factor family. ECF subfamily.</text>
</comment>
<dbReference type="InterPro" id="IPR039425">
    <property type="entry name" value="RNA_pol_sigma-70-like"/>
</dbReference>
<proteinExistence type="inferred from homology"/>
<dbReference type="CDD" id="cd06171">
    <property type="entry name" value="Sigma70_r4"/>
    <property type="match status" value="1"/>
</dbReference>
<dbReference type="InterPro" id="IPR014284">
    <property type="entry name" value="RNA_pol_sigma-70_dom"/>
</dbReference>
<organism evidence="7 8">
    <name type="scientific">Lysobacter soyae</name>
    <dbReference type="NCBI Taxonomy" id="2764185"/>
    <lineage>
        <taxon>Bacteria</taxon>
        <taxon>Pseudomonadati</taxon>
        <taxon>Pseudomonadota</taxon>
        <taxon>Gammaproteobacteria</taxon>
        <taxon>Lysobacterales</taxon>
        <taxon>Lysobacteraceae</taxon>
        <taxon>Lysobacter</taxon>
    </lineage>
</organism>
<dbReference type="Pfam" id="PF04542">
    <property type="entry name" value="Sigma70_r2"/>
    <property type="match status" value="1"/>
</dbReference>
<dbReference type="InterPro" id="IPR013249">
    <property type="entry name" value="RNA_pol_sigma70_r4_t2"/>
</dbReference>
<dbReference type="InterPro" id="IPR014286">
    <property type="entry name" value="RNA_pol_sigma70_RpoE"/>
</dbReference>
<dbReference type="SUPFAM" id="SSF88659">
    <property type="entry name" value="Sigma3 and sigma4 domains of RNA polymerase sigma factors"/>
    <property type="match status" value="1"/>
</dbReference>
<dbReference type="RefSeq" id="WP_220379003.1">
    <property type="nucleotide sequence ID" value="NZ_CP080544.1"/>
</dbReference>
<keyword evidence="4" id="KW-0804">Transcription</keyword>
<dbReference type="PANTHER" id="PTHR43133:SF53">
    <property type="entry name" value="ECF RNA POLYMERASE SIGMA-E FACTOR"/>
    <property type="match status" value="1"/>
</dbReference>
<evidence type="ECO:0000256" key="2">
    <source>
        <dbReference type="ARBA" id="ARBA00023015"/>
    </source>
</evidence>
<gene>
    <name evidence="7" type="primary">rpoE</name>
    <name evidence="7" type="ORF">H8L67_06230</name>
</gene>